<reference evidence="2" key="1">
    <citation type="journal article" date="2023" name="Mol. Phylogenet. Evol.">
        <title>Genome-scale phylogeny and comparative genomics of the fungal order Sordariales.</title>
        <authorList>
            <person name="Hensen N."/>
            <person name="Bonometti L."/>
            <person name="Westerberg I."/>
            <person name="Brannstrom I.O."/>
            <person name="Guillou S."/>
            <person name="Cros-Aarteil S."/>
            <person name="Calhoun S."/>
            <person name="Haridas S."/>
            <person name="Kuo A."/>
            <person name="Mondo S."/>
            <person name="Pangilinan J."/>
            <person name="Riley R."/>
            <person name="LaButti K."/>
            <person name="Andreopoulos B."/>
            <person name="Lipzen A."/>
            <person name="Chen C."/>
            <person name="Yan M."/>
            <person name="Daum C."/>
            <person name="Ng V."/>
            <person name="Clum A."/>
            <person name="Steindorff A."/>
            <person name="Ohm R.A."/>
            <person name="Martin F."/>
            <person name="Silar P."/>
            <person name="Natvig D.O."/>
            <person name="Lalanne C."/>
            <person name="Gautier V."/>
            <person name="Ament-Velasquez S.L."/>
            <person name="Kruys A."/>
            <person name="Hutchinson M.I."/>
            <person name="Powell A.J."/>
            <person name="Barry K."/>
            <person name="Miller A.N."/>
            <person name="Grigoriev I.V."/>
            <person name="Debuchy R."/>
            <person name="Gladieux P."/>
            <person name="Hiltunen Thoren M."/>
            <person name="Johannesson H."/>
        </authorList>
    </citation>
    <scope>NUCLEOTIDE SEQUENCE</scope>
    <source>
        <strain evidence="2">FGSC 1904</strain>
    </source>
</reference>
<comment type="caution">
    <text evidence="2">The sequence shown here is derived from an EMBL/GenBank/DDBJ whole genome shotgun (WGS) entry which is preliminary data.</text>
</comment>
<dbReference type="EMBL" id="JAUTDP010000017">
    <property type="protein sequence ID" value="KAK3388187.1"/>
    <property type="molecule type" value="Genomic_DNA"/>
</dbReference>
<gene>
    <name evidence="2" type="ORF">B0T20DRAFT_107045</name>
</gene>
<dbReference type="PANTHER" id="PTHR34693">
    <property type="entry name" value="PROTEIN PAR32"/>
    <property type="match status" value="1"/>
</dbReference>
<protein>
    <submittedName>
        <fullName evidence="2">Uncharacterized protein</fullName>
    </submittedName>
</protein>
<evidence type="ECO:0000313" key="3">
    <source>
        <dbReference type="Proteomes" id="UP001281003"/>
    </source>
</evidence>
<accession>A0AAE0NUX3</accession>
<dbReference type="Proteomes" id="UP001281003">
    <property type="component" value="Unassembled WGS sequence"/>
</dbReference>
<reference evidence="2" key="2">
    <citation type="submission" date="2023-07" db="EMBL/GenBank/DDBJ databases">
        <authorList>
            <consortium name="Lawrence Berkeley National Laboratory"/>
            <person name="Haridas S."/>
            <person name="Hensen N."/>
            <person name="Bonometti L."/>
            <person name="Westerberg I."/>
            <person name="Brannstrom I.O."/>
            <person name="Guillou S."/>
            <person name="Cros-Aarteil S."/>
            <person name="Calhoun S."/>
            <person name="Kuo A."/>
            <person name="Mondo S."/>
            <person name="Pangilinan J."/>
            <person name="Riley R."/>
            <person name="LaButti K."/>
            <person name="Andreopoulos B."/>
            <person name="Lipzen A."/>
            <person name="Chen C."/>
            <person name="Yanf M."/>
            <person name="Daum C."/>
            <person name="Ng V."/>
            <person name="Clum A."/>
            <person name="Steindorff A."/>
            <person name="Ohm R."/>
            <person name="Martin F."/>
            <person name="Silar P."/>
            <person name="Natvig D."/>
            <person name="Lalanne C."/>
            <person name="Gautier V."/>
            <person name="Ament-velasquez S.L."/>
            <person name="Kruys A."/>
            <person name="Hutchinson M.I."/>
            <person name="Powell A.J."/>
            <person name="Barry K."/>
            <person name="Miller A.N."/>
            <person name="Grigoriev I.V."/>
            <person name="Debuchy R."/>
            <person name="Gladieux P."/>
            <person name="Thoren M.H."/>
            <person name="Johannesson H."/>
        </authorList>
    </citation>
    <scope>NUCLEOTIDE SEQUENCE</scope>
    <source>
        <strain evidence="2">FGSC 1904</strain>
    </source>
</reference>
<feature type="compositionally biased region" description="Polar residues" evidence="1">
    <location>
        <begin position="53"/>
        <end position="62"/>
    </location>
</feature>
<feature type="compositionally biased region" description="Low complexity" evidence="1">
    <location>
        <begin position="38"/>
        <end position="48"/>
    </location>
</feature>
<evidence type="ECO:0000313" key="2">
    <source>
        <dbReference type="EMBL" id="KAK3388187.1"/>
    </source>
</evidence>
<feature type="compositionally biased region" description="Polar residues" evidence="1">
    <location>
        <begin position="127"/>
        <end position="137"/>
    </location>
</feature>
<keyword evidence="3" id="KW-1185">Reference proteome</keyword>
<feature type="compositionally biased region" description="Basic and acidic residues" evidence="1">
    <location>
        <begin position="19"/>
        <end position="37"/>
    </location>
</feature>
<dbReference type="AlphaFoldDB" id="A0AAE0NUX3"/>
<organism evidence="2 3">
    <name type="scientific">Sordaria brevicollis</name>
    <dbReference type="NCBI Taxonomy" id="83679"/>
    <lineage>
        <taxon>Eukaryota</taxon>
        <taxon>Fungi</taxon>
        <taxon>Dikarya</taxon>
        <taxon>Ascomycota</taxon>
        <taxon>Pezizomycotina</taxon>
        <taxon>Sordariomycetes</taxon>
        <taxon>Sordariomycetidae</taxon>
        <taxon>Sordariales</taxon>
        <taxon>Sordariaceae</taxon>
        <taxon>Sordaria</taxon>
    </lineage>
</organism>
<dbReference type="InterPro" id="IPR053203">
    <property type="entry name" value="Cisplatin_resist-associated"/>
</dbReference>
<feature type="region of interest" description="Disordered" evidence="1">
    <location>
        <begin position="1"/>
        <end position="77"/>
    </location>
</feature>
<sequence length="186" mass="19856">MSSEVFRRVGRGGAGNWYSKKDVEDAEKAAADLEAQKKSSSSGSTSPSALERSITTGQTSSLGSSRAGGRGGAGNFYDASATDAAVAQQQEEEKEAELEELTRVVTASIQRPNLSGRLSGRGGAGNYSDNAARNAQNRVDPEQQRKMIEDLNARVLQDVEAGLAMPRPAYHAKFELKHERLVSAEP</sequence>
<dbReference type="PANTHER" id="PTHR34693:SF1">
    <property type="entry name" value="PROTEIN PAR32"/>
    <property type="match status" value="1"/>
</dbReference>
<name>A0AAE0NUX3_SORBR</name>
<evidence type="ECO:0000256" key="1">
    <source>
        <dbReference type="SAM" id="MobiDB-lite"/>
    </source>
</evidence>
<feature type="region of interest" description="Disordered" evidence="1">
    <location>
        <begin position="113"/>
        <end position="142"/>
    </location>
</feature>
<proteinExistence type="predicted"/>